<proteinExistence type="predicted"/>
<keyword evidence="2" id="KW-0812">Transmembrane</keyword>
<name>A0AAF3FFU8_9BILA</name>
<evidence type="ECO:0000313" key="4">
    <source>
        <dbReference type="WBParaSite" id="MBELARI_LOCUS5737"/>
    </source>
</evidence>
<keyword evidence="2" id="KW-1133">Transmembrane helix</keyword>
<evidence type="ECO:0000256" key="1">
    <source>
        <dbReference type="SAM" id="MobiDB-lite"/>
    </source>
</evidence>
<accession>A0AAF3FFU8</accession>
<feature type="transmembrane region" description="Helical" evidence="2">
    <location>
        <begin position="105"/>
        <end position="131"/>
    </location>
</feature>
<reference evidence="4" key="1">
    <citation type="submission" date="2024-02" db="UniProtKB">
        <authorList>
            <consortium name="WormBaseParasite"/>
        </authorList>
    </citation>
    <scope>IDENTIFICATION</scope>
</reference>
<evidence type="ECO:0000313" key="3">
    <source>
        <dbReference type="Proteomes" id="UP000887575"/>
    </source>
</evidence>
<dbReference type="AlphaFoldDB" id="A0AAF3FFU8"/>
<keyword evidence="2" id="KW-0472">Membrane</keyword>
<keyword evidence="3" id="KW-1185">Reference proteome</keyword>
<sequence length="209" mass="23176">MASGELTAEELRARRKARITASGEQRLARILSGPSGEENRRAPCLEGGEPGSIEGIEKMSQLADTLSPIAATSNNFAPTLTEEASKTVDGTDLWRKSLANRRYEIIFVLAAILATVVTTYSEFNITLPWLIGFVSLEFFLKAESSSVGESQLLNVISQVPAVSAYQNQIRTLMRWSTLWNSLLLNSTIFYFSFICVYLLLNKIISQYPI</sequence>
<dbReference type="WBParaSite" id="MBELARI_LOCUS5737">
    <property type="protein sequence ID" value="MBELARI_LOCUS5737"/>
    <property type="gene ID" value="MBELARI_LOCUS5737"/>
</dbReference>
<protein>
    <submittedName>
        <fullName evidence="4">Uncharacterized protein</fullName>
    </submittedName>
</protein>
<dbReference type="Proteomes" id="UP000887575">
    <property type="component" value="Unassembled WGS sequence"/>
</dbReference>
<feature type="region of interest" description="Disordered" evidence="1">
    <location>
        <begin position="31"/>
        <end position="50"/>
    </location>
</feature>
<organism evidence="3 4">
    <name type="scientific">Mesorhabditis belari</name>
    <dbReference type="NCBI Taxonomy" id="2138241"/>
    <lineage>
        <taxon>Eukaryota</taxon>
        <taxon>Metazoa</taxon>
        <taxon>Ecdysozoa</taxon>
        <taxon>Nematoda</taxon>
        <taxon>Chromadorea</taxon>
        <taxon>Rhabditida</taxon>
        <taxon>Rhabditina</taxon>
        <taxon>Rhabditomorpha</taxon>
        <taxon>Rhabditoidea</taxon>
        <taxon>Rhabditidae</taxon>
        <taxon>Mesorhabditinae</taxon>
        <taxon>Mesorhabditis</taxon>
    </lineage>
</organism>
<evidence type="ECO:0000256" key="2">
    <source>
        <dbReference type="SAM" id="Phobius"/>
    </source>
</evidence>
<feature type="transmembrane region" description="Helical" evidence="2">
    <location>
        <begin position="182"/>
        <end position="200"/>
    </location>
</feature>